<comment type="caution">
    <text evidence="2">The sequence shown here is derived from an EMBL/GenBank/DDBJ whole genome shotgun (WGS) entry which is preliminary data.</text>
</comment>
<dbReference type="GO" id="GO:0016020">
    <property type="term" value="C:membrane"/>
    <property type="evidence" value="ECO:0007669"/>
    <property type="project" value="InterPro"/>
</dbReference>
<dbReference type="AlphaFoldDB" id="A0A542SMS6"/>
<dbReference type="EMBL" id="VFNV01000001">
    <property type="protein sequence ID" value="TQK75547.1"/>
    <property type="molecule type" value="Genomic_DNA"/>
</dbReference>
<protein>
    <submittedName>
        <fullName evidence="2">Copper transport outer membrane protein MctB</fullName>
    </submittedName>
</protein>
<dbReference type="Pfam" id="PF11382">
    <property type="entry name" value="MctB"/>
    <property type="match status" value="1"/>
</dbReference>
<organism evidence="2 3">
    <name type="scientific">Rarobacter incanus</name>
    <dbReference type="NCBI Taxonomy" id="153494"/>
    <lineage>
        <taxon>Bacteria</taxon>
        <taxon>Bacillati</taxon>
        <taxon>Actinomycetota</taxon>
        <taxon>Actinomycetes</taxon>
        <taxon>Micrococcales</taxon>
        <taxon>Rarobacteraceae</taxon>
        <taxon>Rarobacter</taxon>
    </lineage>
</organism>
<sequence length="363" mass="36970">MIDFRYHLVSLIAVFLALATGVILGAGPLKEAIGDQLSGQVSQLRTDKQQMREELDEANADVAGASAYLLGVQDTLLAGQLNGRRVAIVSVGQLPTDQRDALTASVTAAGGTVDAAVVLKDGWFSSQLADARDSYAENLEGYLAGSTGGGYDEILARSLVVAFSSAADQVGSGFAPQATLVRDILVSGELIEVTQAPTRPVDDYILVQAEPDSATAENDSDATKEIQAQNGVLATTARAISLSAEAAVVVGEHASALSVVATIRADESTAKTVSTVVGGGSALGNILTVQALSAAVAGDVGHYATNSTDQGPAADKLAEPSRAWMSQIVQAQSSSSTGASAQNSAWNEHAAQRVANAGAGFAA</sequence>
<dbReference type="InterPro" id="IPR021522">
    <property type="entry name" value="MctB"/>
</dbReference>
<reference evidence="2 3" key="1">
    <citation type="submission" date="2019-06" db="EMBL/GenBank/DDBJ databases">
        <title>Sequencing the genomes of 1000 actinobacteria strains.</title>
        <authorList>
            <person name="Klenk H.-P."/>
        </authorList>
    </citation>
    <scope>NUCLEOTIDE SEQUENCE [LARGE SCALE GENOMIC DNA]</scope>
    <source>
        <strain evidence="2 3">DSM 10596</strain>
    </source>
</reference>
<accession>A0A542SMS6</accession>
<name>A0A542SMS6_9MICO</name>
<keyword evidence="3" id="KW-1185">Reference proteome</keyword>
<feature type="coiled-coil region" evidence="1">
    <location>
        <begin position="34"/>
        <end position="68"/>
    </location>
</feature>
<evidence type="ECO:0000256" key="1">
    <source>
        <dbReference type="SAM" id="Coils"/>
    </source>
</evidence>
<evidence type="ECO:0000313" key="2">
    <source>
        <dbReference type="EMBL" id="TQK75547.1"/>
    </source>
</evidence>
<keyword evidence="1" id="KW-0175">Coiled coil</keyword>
<proteinExistence type="predicted"/>
<gene>
    <name evidence="2" type="ORF">FB389_0177</name>
</gene>
<dbReference type="RefSeq" id="WP_170207810.1">
    <property type="nucleotide sequence ID" value="NZ_BAAATB010000001.1"/>
</dbReference>
<dbReference type="GO" id="GO:0055070">
    <property type="term" value="P:copper ion homeostasis"/>
    <property type="evidence" value="ECO:0007669"/>
    <property type="project" value="InterPro"/>
</dbReference>
<evidence type="ECO:0000313" key="3">
    <source>
        <dbReference type="Proteomes" id="UP000316181"/>
    </source>
</evidence>
<dbReference type="Proteomes" id="UP000316181">
    <property type="component" value="Unassembled WGS sequence"/>
</dbReference>